<dbReference type="Proteomes" id="UP000255469">
    <property type="component" value="Unassembled WGS sequence"/>
</dbReference>
<dbReference type="GO" id="GO:0006354">
    <property type="term" value="P:DNA-templated transcription elongation"/>
    <property type="evidence" value="ECO:0007669"/>
    <property type="project" value="UniProtKB-UniRule"/>
</dbReference>
<dbReference type="InterPro" id="IPR001062">
    <property type="entry name" value="Transcrpt_antiterm_NusG"/>
</dbReference>
<sequence>MADTEKKWYVLRAVSGKEGKVKEYIDAQLRLNEKLAERVFEVLLPMEKHATVRKDGKRVVKEKLSLPGYVLVQANMSPDVASTLRFMPNVLGFLGGMSDPSPVRQADINRLLGNVEETELDEVQDIPYLVGETVQVTDGPFSGFHGVIEEVNTEKHKLKVMVMIFGRQNPLELSFMQVAKEE</sequence>
<dbReference type="PRINTS" id="PR00338">
    <property type="entry name" value="NUSGTNSCPFCT"/>
</dbReference>
<evidence type="ECO:0000259" key="5">
    <source>
        <dbReference type="SMART" id="SM00739"/>
    </source>
</evidence>
<evidence type="ECO:0000256" key="3">
    <source>
        <dbReference type="RuleBase" id="RU000538"/>
    </source>
</evidence>
<organism evidence="6 7">
    <name type="scientific">Prevotella denticola</name>
    <dbReference type="NCBI Taxonomy" id="28129"/>
    <lineage>
        <taxon>Bacteria</taxon>
        <taxon>Pseudomonadati</taxon>
        <taxon>Bacteroidota</taxon>
        <taxon>Bacteroidia</taxon>
        <taxon>Bacteroidales</taxon>
        <taxon>Prevotellaceae</taxon>
        <taxon>Prevotella</taxon>
    </lineage>
</organism>
<dbReference type="NCBIfam" id="TIGR00922">
    <property type="entry name" value="nusG"/>
    <property type="match status" value="1"/>
</dbReference>
<accession>A0A379E4I6</accession>
<dbReference type="CDD" id="cd06091">
    <property type="entry name" value="KOW_NusG"/>
    <property type="match status" value="1"/>
</dbReference>
<dbReference type="AlphaFoldDB" id="A0A379E4I6"/>
<dbReference type="Gene3D" id="2.30.30.30">
    <property type="match status" value="1"/>
</dbReference>
<dbReference type="Pfam" id="PF00467">
    <property type="entry name" value="KOW"/>
    <property type="match status" value="1"/>
</dbReference>
<dbReference type="GO" id="GO:0032784">
    <property type="term" value="P:regulation of DNA-templated transcription elongation"/>
    <property type="evidence" value="ECO:0007669"/>
    <property type="project" value="InterPro"/>
</dbReference>
<reference evidence="6 7" key="1">
    <citation type="submission" date="2018-06" db="EMBL/GenBank/DDBJ databases">
        <authorList>
            <consortium name="Pathogen Informatics"/>
            <person name="Doyle S."/>
        </authorList>
    </citation>
    <scope>NUCLEOTIDE SEQUENCE [LARGE SCALE GENOMIC DNA]</scope>
    <source>
        <strain evidence="6 7">NCTC13067</strain>
    </source>
</reference>
<evidence type="ECO:0000256" key="2">
    <source>
        <dbReference type="NCBIfam" id="TIGR00922"/>
    </source>
</evidence>
<protein>
    <recommendedName>
        <fullName evidence="1 2">Transcription termination/antitermination protein NusG</fullName>
    </recommendedName>
</protein>
<name>A0A379E4I6_9BACT</name>
<evidence type="ECO:0000313" key="7">
    <source>
        <dbReference type="Proteomes" id="UP000255469"/>
    </source>
</evidence>
<dbReference type="InterPro" id="IPR043425">
    <property type="entry name" value="NusG-like"/>
</dbReference>
<dbReference type="GO" id="GO:0031564">
    <property type="term" value="P:transcription antitermination"/>
    <property type="evidence" value="ECO:0007669"/>
    <property type="project" value="UniProtKB-UniRule"/>
</dbReference>
<dbReference type="Gene3D" id="3.30.70.940">
    <property type="entry name" value="NusG, N-terminal domain"/>
    <property type="match status" value="1"/>
</dbReference>
<evidence type="ECO:0000313" key="6">
    <source>
        <dbReference type="EMBL" id="SUB87596.1"/>
    </source>
</evidence>
<dbReference type="GeneID" id="66711118"/>
<dbReference type="InterPro" id="IPR047050">
    <property type="entry name" value="NGN"/>
</dbReference>
<evidence type="ECO:0000259" key="4">
    <source>
        <dbReference type="SMART" id="SM00738"/>
    </source>
</evidence>
<dbReference type="InterPro" id="IPR005824">
    <property type="entry name" value="KOW"/>
</dbReference>
<dbReference type="PANTHER" id="PTHR30265:SF2">
    <property type="entry name" value="TRANSCRIPTION TERMINATION_ANTITERMINATION PROTEIN NUSG"/>
    <property type="match status" value="1"/>
</dbReference>
<comment type="similarity">
    <text evidence="1 3">Belongs to the NusG family.</text>
</comment>
<dbReference type="SUPFAM" id="SSF82679">
    <property type="entry name" value="N-utilization substance G protein NusG, N-terminal domain"/>
    <property type="match status" value="1"/>
</dbReference>
<dbReference type="InterPro" id="IPR014722">
    <property type="entry name" value="Rib_uL2_dom2"/>
</dbReference>
<keyword evidence="1 3" id="KW-0805">Transcription regulation</keyword>
<dbReference type="GO" id="GO:0006353">
    <property type="term" value="P:DNA-templated transcription termination"/>
    <property type="evidence" value="ECO:0007669"/>
    <property type="project" value="UniProtKB-UniRule"/>
</dbReference>
<dbReference type="Pfam" id="PF02357">
    <property type="entry name" value="NusG"/>
    <property type="match status" value="1"/>
</dbReference>
<feature type="domain" description="KOW" evidence="5">
    <location>
        <begin position="127"/>
        <end position="154"/>
    </location>
</feature>
<dbReference type="SUPFAM" id="SSF50104">
    <property type="entry name" value="Translation proteins SH3-like domain"/>
    <property type="match status" value="1"/>
</dbReference>
<keyword evidence="1 3" id="KW-0889">Transcription antitermination</keyword>
<dbReference type="EMBL" id="UGTM01000001">
    <property type="protein sequence ID" value="SUB87596.1"/>
    <property type="molecule type" value="Genomic_DNA"/>
</dbReference>
<dbReference type="CDD" id="cd09891">
    <property type="entry name" value="NGN_Bact_1"/>
    <property type="match status" value="1"/>
</dbReference>
<dbReference type="PANTHER" id="PTHR30265">
    <property type="entry name" value="RHO-INTERACTING TRANSCRIPTION TERMINATION FACTOR NUSG"/>
    <property type="match status" value="1"/>
</dbReference>
<dbReference type="OMA" id="EWYVIHT"/>
<comment type="function">
    <text evidence="1 3">Participates in transcription elongation, termination and antitermination.</text>
</comment>
<dbReference type="SMART" id="SM00738">
    <property type="entry name" value="NGN"/>
    <property type="match status" value="1"/>
</dbReference>
<dbReference type="GO" id="GO:0005829">
    <property type="term" value="C:cytosol"/>
    <property type="evidence" value="ECO:0007669"/>
    <property type="project" value="TreeGrafter"/>
</dbReference>
<dbReference type="InterPro" id="IPR036735">
    <property type="entry name" value="NGN_dom_sf"/>
</dbReference>
<evidence type="ECO:0000256" key="1">
    <source>
        <dbReference type="HAMAP-Rule" id="MF_00948"/>
    </source>
</evidence>
<dbReference type="InterPro" id="IPR006645">
    <property type="entry name" value="NGN-like_dom"/>
</dbReference>
<dbReference type="RefSeq" id="WP_004351838.1">
    <property type="nucleotide sequence ID" value="NZ_CAJPOG010000081.1"/>
</dbReference>
<dbReference type="HAMAP" id="MF_00948">
    <property type="entry name" value="NusG"/>
    <property type="match status" value="1"/>
</dbReference>
<keyword evidence="1 3" id="KW-0804">Transcription</keyword>
<dbReference type="InterPro" id="IPR008991">
    <property type="entry name" value="Translation_prot_SH3-like_sf"/>
</dbReference>
<gene>
    <name evidence="1 6" type="primary">nusG</name>
    <name evidence="6" type="ORF">NCTC13067_01267</name>
</gene>
<dbReference type="FunFam" id="2.30.30.30:FF:000002">
    <property type="entry name" value="Transcription termination/antitermination factor NusG"/>
    <property type="match status" value="1"/>
</dbReference>
<feature type="domain" description="NusG-like N-terminal" evidence="4">
    <location>
        <begin position="5"/>
        <end position="115"/>
    </location>
</feature>
<dbReference type="SMART" id="SM00739">
    <property type="entry name" value="KOW"/>
    <property type="match status" value="1"/>
</dbReference>
<keyword evidence="1 3" id="KW-0806">Transcription termination</keyword>
<proteinExistence type="inferred from homology"/>